<dbReference type="RefSeq" id="WP_189137138.1">
    <property type="nucleotide sequence ID" value="NZ_BMNK01000001.1"/>
</dbReference>
<proteinExistence type="predicted"/>
<accession>A0A917ZZT8</accession>
<dbReference type="EMBL" id="BMNK01000001">
    <property type="protein sequence ID" value="GGP02315.1"/>
    <property type="molecule type" value="Genomic_DNA"/>
</dbReference>
<dbReference type="AlphaFoldDB" id="A0A917ZZT8"/>
<sequence length="115" mass="12632">MASESDIQRRIGGATVLFIGVGQEPEEASNLDLILTLEDGSRWSATVLTMAAINDIWERWEMSGECFNGRYFNCPDLLLVREAGIDSICEVLENILATGGPVGDLVRLEDDDEIV</sequence>
<evidence type="ECO:0000313" key="2">
    <source>
        <dbReference type="Proteomes" id="UP000660745"/>
    </source>
</evidence>
<comment type="caution">
    <text evidence="1">The sequence shown here is derived from an EMBL/GenBank/DDBJ whole genome shotgun (WGS) entry which is preliminary data.</text>
</comment>
<protein>
    <submittedName>
        <fullName evidence="1">Uncharacterized protein</fullName>
    </submittedName>
</protein>
<organism evidence="1 2">
    <name type="scientific">Nonomuraea glycinis</name>
    <dbReference type="NCBI Taxonomy" id="2047744"/>
    <lineage>
        <taxon>Bacteria</taxon>
        <taxon>Bacillati</taxon>
        <taxon>Actinomycetota</taxon>
        <taxon>Actinomycetes</taxon>
        <taxon>Streptosporangiales</taxon>
        <taxon>Streptosporangiaceae</taxon>
        <taxon>Nonomuraea</taxon>
    </lineage>
</organism>
<keyword evidence="2" id="KW-1185">Reference proteome</keyword>
<evidence type="ECO:0000313" key="1">
    <source>
        <dbReference type="EMBL" id="GGP02315.1"/>
    </source>
</evidence>
<name>A0A917ZZT8_9ACTN</name>
<gene>
    <name evidence="1" type="ORF">GCM10012278_09060</name>
</gene>
<reference evidence="1" key="1">
    <citation type="journal article" date="2014" name="Int. J. Syst. Evol. Microbiol.">
        <title>Complete genome sequence of Corynebacterium casei LMG S-19264T (=DSM 44701T), isolated from a smear-ripened cheese.</title>
        <authorList>
            <consortium name="US DOE Joint Genome Institute (JGI-PGF)"/>
            <person name="Walter F."/>
            <person name="Albersmeier A."/>
            <person name="Kalinowski J."/>
            <person name="Ruckert C."/>
        </authorList>
    </citation>
    <scope>NUCLEOTIDE SEQUENCE</scope>
    <source>
        <strain evidence="1">CGMCC 4.7430</strain>
    </source>
</reference>
<dbReference type="Proteomes" id="UP000660745">
    <property type="component" value="Unassembled WGS sequence"/>
</dbReference>
<reference evidence="1" key="2">
    <citation type="submission" date="2020-09" db="EMBL/GenBank/DDBJ databases">
        <authorList>
            <person name="Sun Q."/>
            <person name="Zhou Y."/>
        </authorList>
    </citation>
    <scope>NUCLEOTIDE SEQUENCE</scope>
    <source>
        <strain evidence="1">CGMCC 4.7430</strain>
    </source>
</reference>